<dbReference type="AlphaFoldDB" id="A0AAJ5NLZ8"/>
<name>A0AAJ5NLZ8_9BACT</name>
<protein>
    <submittedName>
        <fullName evidence="2">Uncharacterized protein</fullName>
    </submittedName>
</protein>
<organism evidence="2 3">
    <name type="scientific">Mesomycoplasma dispar</name>
    <dbReference type="NCBI Taxonomy" id="86660"/>
    <lineage>
        <taxon>Bacteria</taxon>
        <taxon>Bacillati</taxon>
        <taxon>Mycoplasmatota</taxon>
        <taxon>Mycoplasmoidales</taxon>
        <taxon>Metamycoplasmataceae</taxon>
        <taxon>Mesomycoplasma</taxon>
    </lineage>
</organism>
<dbReference type="RefSeq" id="WP_044635712.1">
    <property type="nucleotide sequence ID" value="NZ_CP007229.1"/>
</dbReference>
<keyword evidence="1" id="KW-0472">Membrane</keyword>
<reference evidence="2 3" key="1">
    <citation type="submission" date="2019-01" db="EMBL/GenBank/DDBJ databases">
        <authorList>
            <consortium name="Pathogen Informatics"/>
        </authorList>
    </citation>
    <scope>NUCLEOTIDE SEQUENCE [LARGE SCALE GENOMIC DNA]</scope>
    <source>
        <strain evidence="2 3">NCTC10125</strain>
    </source>
</reference>
<keyword evidence="1" id="KW-0812">Transmembrane</keyword>
<feature type="transmembrane region" description="Helical" evidence="1">
    <location>
        <begin position="6"/>
        <end position="28"/>
    </location>
</feature>
<evidence type="ECO:0000256" key="1">
    <source>
        <dbReference type="SAM" id="Phobius"/>
    </source>
</evidence>
<dbReference type="Proteomes" id="UP000289629">
    <property type="component" value="Chromosome"/>
</dbReference>
<dbReference type="KEGG" id="mds:MDIS_04075"/>
<accession>A0AAJ5NLZ8</accession>
<dbReference type="EMBL" id="LR214971">
    <property type="protein sequence ID" value="VEU62770.1"/>
    <property type="molecule type" value="Genomic_DNA"/>
</dbReference>
<gene>
    <name evidence="2" type="ORF">NCTC10125_00771</name>
</gene>
<sequence length="204" mass="24188">MAIWRIILLITGIIALLITFVSFFWTMYKKRKLIQKYSFNLENEDSTALMTLGNQISDLKSEIWLIESLEFVINKINKENFKKNLFLESDGLVACLSQKNIENSQNMVSINYLDENRINENAEKLNISGLNFVSFYEPFFDFILISVKIEPKSILEFLEILKTDGVLIWKYTKKHRQSILKFLKSKKIVFDEYFYYDFLIITKK</sequence>
<evidence type="ECO:0000313" key="2">
    <source>
        <dbReference type="EMBL" id="VEU62770.1"/>
    </source>
</evidence>
<proteinExistence type="predicted"/>
<dbReference type="NCBIfam" id="NF045844">
    <property type="entry name" value="BC85_0335_fam"/>
    <property type="match status" value="1"/>
</dbReference>
<keyword evidence="1" id="KW-1133">Transmembrane helix</keyword>
<evidence type="ECO:0000313" key="3">
    <source>
        <dbReference type="Proteomes" id="UP000289629"/>
    </source>
</evidence>